<dbReference type="Gene3D" id="3.40.50.10490">
    <property type="entry name" value="Glucose-6-phosphate isomerase like protein, domain 1"/>
    <property type="match status" value="2"/>
</dbReference>
<dbReference type="GO" id="GO:0005829">
    <property type="term" value="C:cytosol"/>
    <property type="evidence" value="ECO:0007669"/>
    <property type="project" value="TreeGrafter"/>
</dbReference>
<organism evidence="4 5">
    <name type="scientific">Mycoplasma miroungirhinis</name>
    <dbReference type="NCBI Taxonomy" id="754516"/>
    <lineage>
        <taxon>Bacteria</taxon>
        <taxon>Bacillati</taxon>
        <taxon>Mycoplasmatota</taxon>
        <taxon>Mollicutes</taxon>
        <taxon>Mycoplasmataceae</taxon>
        <taxon>Mycoplasma</taxon>
    </lineage>
</organism>
<evidence type="ECO:0000313" key="5">
    <source>
        <dbReference type="Proteomes" id="UP000502118"/>
    </source>
</evidence>
<gene>
    <name evidence="4" type="ORF">HLA92_02045</name>
</gene>
<evidence type="ECO:0000313" key="4">
    <source>
        <dbReference type="EMBL" id="QJR44206.1"/>
    </source>
</evidence>
<dbReference type="EMBL" id="CP053097">
    <property type="protein sequence ID" value="QJR44206.1"/>
    <property type="molecule type" value="Genomic_DNA"/>
</dbReference>
<sequence length="434" mass="50204">MTTKISLKLTNEINAIFSDKYKKLIQGFSNNIAARSVDGHEFLDFLDLPNKNLELKKIIDLSFKWKTEIKVLLVISPYSLSLHSRAIIDYIGNNSFINHQNSDQNQHNIEIIYLDHILSSKELKNLEKYLDDKPFAIHVISKSGNDIDVLANFEFFAEIMERKLGLKNSSQYICLTTNSNTGHLNKINQYKQYQTFTFLDKIPEVYSIFTSVGLLPMACAGIDISRILNGASKAKEDFSSNDLSQNIAYQYAFARLYLKNKGLDHEIFVNFDNDLATFSRYWQYLFAQTNSKENKSLYLDSANFSKEISTKSQFFQQGYKNSLFLTVLSTQRLFDEKHIGNYERNKPYFEMPSTTPNQLILYSKNAYNDLFEKIGHYQNIQITLEDNSEDTIGQLIVFLQNSSLMSAYLLGVNPFEGKSYEIYNRFLKDILEKI</sequence>
<accession>A0A6M4JDQ5</accession>
<name>A0A6M4JDQ5_9MOLU</name>
<dbReference type="GO" id="GO:0006096">
    <property type="term" value="P:glycolytic process"/>
    <property type="evidence" value="ECO:0007669"/>
    <property type="project" value="UniProtKB-KW"/>
</dbReference>
<proteinExistence type="predicted"/>
<dbReference type="GO" id="GO:0051156">
    <property type="term" value="P:glucose 6-phosphate metabolic process"/>
    <property type="evidence" value="ECO:0007669"/>
    <property type="project" value="TreeGrafter"/>
</dbReference>
<dbReference type="Pfam" id="PF00342">
    <property type="entry name" value="PGI"/>
    <property type="match status" value="1"/>
</dbReference>
<protein>
    <recommendedName>
        <fullName evidence="6">Glucose-6-phosphate isomerase</fullName>
    </recommendedName>
</protein>
<dbReference type="KEGG" id="mmio:HLA92_02045"/>
<evidence type="ECO:0000256" key="1">
    <source>
        <dbReference type="ARBA" id="ARBA00022432"/>
    </source>
</evidence>
<evidence type="ECO:0008006" key="6">
    <source>
        <dbReference type="Google" id="ProtNLM"/>
    </source>
</evidence>
<dbReference type="GO" id="GO:0004347">
    <property type="term" value="F:glucose-6-phosphate isomerase activity"/>
    <property type="evidence" value="ECO:0007669"/>
    <property type="project" value="InterPro"/>
</dbReference>
<dbReference type="GO" id="GO:0048029">
    <property type="term" value="F:monosaccharide binding"/>
    <property type="evidence" value="ECO:0007669"/>
    <property type="project" value="TreeGrafter"/>
</dbReference>
<dbReference type="PROSITE" id="PS51463">
    <property type="entry name" value="P_GLUCOSE_ISOMERASE_3"/>
    <property type="match status" value="1"/>
</dbReference>
<dbReference type="InterPro" id="IPR001672">
    <property type="entry name" value="G6P_Isomerase"/>
</dbReference>
<dbReference type="GO" id="GO:0097367">
    <property type="term" value="F:carbohydrate derivative binding"/>
    <property type="evidence" value="ECO:0007669"/>
    <property type="project" value="InterPro"/>
</dbReference>
<keyword evidence="2" id="KW-0324">Glycolysis</keyword>
<dbReference type="SUPFAM" id="SSF53697">
    <property type="entry name" value="SIS domain"/>
    <property type="match status" value="1"/>
</dbReference>
<dbReference type="Proteomes" id="UP000502118">
    <property type="component" value="Chromosome"/>
</dbReference>
<evidence type="ECO:0000256" key="3">
    <source>
        <dbReference type="ARBA" id="ARBA00023235"/>
    </source>
</evidence>
<dbReference type="InterPro" id="IPR046348">
    <property type="entry name" value="SIS_dom_sf"/>
</dbReference>
<keyword evidence="3" id="KW-0413">Isomerase</keyword>
<keyword evidence="1" id="KW-0312">Gluconeogenesis</keyword>
<dbReference type="RefSeq" id="WP_171113054.1">
    <property type="nucleotide sequence ID" value="NZ_CP053097.1"/>
</dbReference>
<dbReference type="PANTHER" id="PTHR11469:SF1">
    <property type="entry name" value="GLUCOSE-6-PHOSPHATE ISOMERASE"/>
    <property type="match status" value="1"/>
</dbReference>
<keyword evidence="5" id="KW-1185">Reference proteome</keyword>
<reference evidence="4 5" key="1">
    <citation type="submission" date="2020-05" db="EMBL/GenBank/DDBJ databases">
        <title>Novel Mycoplasma species detected in Mirounga angustirostris (northern elephant seal) from the USA.</title>
        <authorList>
            <person name="Volokhov D.V."/>
        </authorList>
    </citation>
    <scope>NUCLEOTIDE SEQUENCE [LARGE SCALE GENOMIC DNA]</scope>
    <source>
        <strain evidence="4 5">Mirounga ES2806-NAS</strain>
    </source>
</reference>
<dbReference type="PANTHER" id="PTHR11469">
    <property type="entry name" value="GLUCOSE-6-PHOSPHATE ISOMERASE"/>
    <property type="match status" value="1"/>
</dbReference>
<dbReference type="GO" id="GO:0006094">
    <property type="term" value="P:gluconeogenesis"/>
    <property type="evidence" value="ECO:0007669"/>
    <property type="project" value="UniProtKB-KW"/>
</dbReference>
<evidence type="ECO:0000256" key="2">
    <source>
        <dbReference type="ARBA" id="ARBA00023152"/>
    </source>
</evidence>
<dbReference type="AlphaFoldDB" id="A0A6M4JDQ5"/>